<protein>
    <submittedName>
        <fullName evidence="11">Lipoprotein-releasing ABC transporter permease subunit</fullName>
    </submittedName>
</protein>
<feature type="domain" description="MacB-like periplasmic core" evidence="10">
    <location>
        <begin position="29"/>
        <end position="245"/>
    </location>
</feature>
<evidence type="ECO:0000256" key="2">
    <source>
        <dbReference type="ARBA" id="ARBA00005236"/>
    </source>
</evidence>
<reference evidence="11 12" key="1">
    <citation type="submission" date="2018-07" db="EMBL/GenBank/DDBJ databases">
        <title>Corallincola holothuriorum sp. nov., a new facultative anaerobe isolated from sea cucumber Apostichopus japonicus.</title>
        <authorList>
            <person name="Xia H."/>
        </authorList>
    </citation>
    <scope>NUCLEOTIDE SEQUENCE [LARGE SCALE GENOMIC DNA]</scope>
    <source>
        <strain evidence="11 12">C4</strain>
    </source>
</reference>
<dbReference type="InterPro" id="IPR011925">
    <property type="entry name" value="LolCE_TM"/>
</dbReference>
<feature type="domain" description="ABC3 transporter permease C-terminal" evidence="9">
    <location>
        <begin position="277"/>
        <end position="406"/>
    </location>
</feature>
<keyword evidence="6 8" id="KW-1133">Transmembrane helix</keyword>
<evidence type="ECO:0000259" key="10">
    <source>
        <dbReference type="Pfam" id="PF12704"/>
    </source>
</evidence>
<keyword evidence="12" id="KW-1185">Reference proteome</keyword>
<evidence type="ECO:0000313" key="11">
    <source>
        <dbReference type="EMBL" id="RCU52581.1"/>
    </source>
</evidence>
<dbReference type="InterPro" id="IPR003838">
    <property type="entry name" value="ABC3_permease_C"/>
</dbReference>
<dbReference type="PANTHER" id="PTHR30489">
    <property type="entry name" value="LIPOPROTEIN-RELEASING SYSTEM TRANSMEMBRANE PROTEIN LOLE"/>
    <property type="match status" value="1"/>
</dbReference>
<organism evidence="11 12">
    <name type="scientific">Corallincola holothuriorum</name>
    <dbReference type="NCBI Taxonomy" id="2282215"/>
    <lineage>
        <taxon>Bacteria</taxon>
        <taxon>Pseudomonadati</taxon>
        <taxon>Pseudomonadota</taxon>
        <taxon>Gammaproteobacteria</taxon>
        <taxon>Alteromonadales</taxon>
        <taxon>Psychromonadaceae</taxon>
        <taxon>Corallincola</taxon>
    </lineage>
</organism>
<dbReference type="GO" id="GO:0098797">
    <property type="term" value="C:plasma membrane protein complex"/>
    <property type="evidence" value="ECO:0007669"/>
    <property type="project" value="TreeGrafter"/>
</dbReference>
<dbReference type="GO" id="GO:0044874">
    <property type="term" value="P:lipoprotein localization to outer membrane"/>
    <property type="evidence" value="ECO:0007669"/>
    <property type="project" value="TreeGrafter"/>
</dbReference>
<dbReference type="AlphaFoldDB" id="A0A368NTN9"/>
<evidence type="ECO:0000256" key="5">
    <source>
        <dbReference type="ARBA" id="ARBA00022692"/>
    </source>
</evidence>
<comment type="similarity">
    <text evidence="2">Belongs to the ABC-4 integral membrane protein family. LolC/E subfamily.</text>
</comment>
<feature type="transmembrane region" description="Helical" evidence="8">
    <location>
        <begin position="336"/>
        <end position="359"/>
    </location>
</feature>
<gene>
    <name evidence="11" type="ORF">DU002_01015</name>
</gene>
<dbReference type="PANTHER" id="PTHR30489:SF8">
    <property type="entry name" value="LIPOPROTEIN-RELEASING SYSTEM TRANSMEMBRANE PROTEIN LOLC"/>
    <property type="match status" value="1"/>
</dbReference>
<dbReference type="OrthoDB" id="9808461at2"/>
<dbReference type="GO" id="GO:0042953">
    <property type="term" value="P:lipoprotein transport"/>
    <property type="evidence" value="ECO:0007669"/>
    <property type="project" value="InterPro"/>
</dbReference>
<feature type="transmembrane region" description="Helical" evidence="8">
    <location>
        <begin position="26"/>
        <end position="48"/>
    </location>
</feature>
<evidence type="ECO:0000256" key="7">
    <source>
        <dbReference type="ARBA" id="ARBA00023136"/>
    </source>
</evidence>
<dbReference type="Pfam" id="PF12704">
    <property type="entry name" value="MacB_PCD"/>
    <property type="match status" value="1"/>
</dbReference>
<feature type="transmembrane region" description="Helical" evidence="8">
    <location>
        <begin position="379"/>
        <end position="399"/>
    </location>
</feature>
<feature type="transmembrane region" description="Helical" evidence="8">
    <location>
        <begin position="276"/>
        <end position="299"/>
    </location>
</feature>
<evidence type="ECO:0000259" key="9">
    <source>
        <dbReference type="Pfam" id="PF02687"/>
    </source>
</evidence>
<evidence type="ECO:0000256" key="8">
    <source>
        <dbReference type="SAM" id="Phobius"/>
    </source>
</evidence>
<comment type="caution">
    <text evidence="11">The sequence shown here is derived from an EMBL/GenBank/DDBJ whole genome shotgun (WGS) entry which is preliminary data.</text>
</comment>
<dbReference type="RefSeq" id="WP_114336489.1">
    <property type="nucleotide sequence ID" value="NZ_QPID01000001.1"/>
</dbReference>
<evidence type="ECO:0000256" key="3">
    <source>
        <dbReference type="ARBA" id="ARBA00022448"/>
    </source>
</evidence>
<keyword evidence="4" id="KW-1003">Cell membrane</keyword>
<dbReference type="EMBL" id="QPID01000001">
    <property type="protein sequence ID" value="RCU52581.1"/>
    <property type="molecule type" value="Genomic_DNA"/>
</dbReference>
<keyword evidence="5 8" id="KW-0812">Transmembrane</keyword>
<comment type="subcellular location">
    <subcellularLocation>
        <location evidence="1">Cell membrane</location>
        <topology evidence="1">Multi-pass membrane protein</topology>
    </subcellularLocation>
</comment>
<dbReference type="Proteomes" id="UP000252558">
    <property type="component" value="Unassembled WGS sequence"/>
</dbReference>
<evidence type="ECO:0000256" key="1">
    <source>
        <dbReference type="ARBA" id="ARBA00004651"/>
    </source>
</evidence>
<keyword evidence="3" id="KW-0813">Transport</keyword>
<sequence>MFHPASLFIGLRYSRARKGHGFISFINFFSITGVMLGVAALIIVTSVMNGFESELKRRILGIVPQVTIQAEDGSPIKAWPDLIEQSSTIAHVKGATPFIASEGMAQSRKTLRGAMIYGVWPEQETALSTIGNHMISGELGWLKSGEFGVVIGRGMGAKLGVNVGDSIRLMVAEGSVFTPMGRMPSQRRFRVVGMYEVGADIDTFVVLIHGDDAARLTRKPIGSAEGIRLYLDDAFLADQTATKLTSLLPAKWQVDTWSRSQGKLFSAVKMEKNMMWLLLSLIIAVAAFNIVSALVMLVGEKRAEIAILKTLGLTPAGVQTVFLFQGIYNGVVGTLLGLIIGSAIVLNLDVLTPILNLPLVPAPGLGNRSMPVEYQIEQVAMLASVAVALCIAAAFYPAWRASKIQPAEALRYE</sequence>
<dbReference type="InterPro" id="IPR051447">
    <property type="entry name" value="Lipoprotein-release_system"/>
</dbReference>
<keyword evidence="11" id="KW-0449">Lipoprotein</keyword>
<accession>A0A368NTN9</accession>
<dbReference type="NCBIfam" id="TIGR02212">
    <property type="entry name" value="lolCE"/>
    <property type="match status" value="1"/>
</dbReference>
<evidence type="ECO:0000256" key="6">
    <source>
        <dbReference type="ARBA" id="ARBA00022989"/>
    </source>
</evidence>
<name>A0A368NTN9_9GAMM</name>
<feature type="transmembrane region" description="Helical" evidence="8">
    <location>
        <begin position="305"/>
        <end position="324"/>
    </location>
</feature>
<keyword evidence="7 8" id="KW-0472">Membrane</keyword>
<proteinExistence type="inferred from homology"/>
<evidence type="ECO:0000313" key="12">
    <source>
        <dbReference type="Proteomes" id="UP000252558"/>
    </source>
</evidence>
<dbReference type="Pfam" id="PF02687">
    <property type="entry name" value="FtsX"/>
    <property type="match status" value="1"/>
</dbReference>
<evidence type="ECO:0000256" key="4">
    <source>
        <dbReference type="ARBA" id="ARBA00022475"/>
    </source>
</evidence>
<dbReference type="InterPro" id="IPR025857">
    <property type="entry name" value="MacB_PCD"/>
</dbReference>